<accession>E9I6E2</accession>
<dbReference type="HOGENOM" id="CLU_2160930_0_0_1"/>
<proteinExistence type="predicted"/>
<evidence type="ECO:0000313" key="2">
    <source>
        <dbReference type="Proteomes" id="UP000000305"/>
    </source>
</evidence>
<sequence>MNSPSLDLASHLSRFSLGVRTYGKQPNTWMCLMLAFFVLCTKSYGVLVSHLGDGTAPRLEPRPILICVEGQERATSPSSLVVPRKVVCSPSRIMMGEFTLAWIATLTGCQR</sequence>
<dbReference type="AlphaFoldDB" id="E9I6E2"/>
<protein>
    <submittedName>
        <fullName evidence="1">Uncharacterized protein</fullName>
    </submittedName>
</protein>
<organism evidence="1 2">
    <name type="scientific">Daphnia pulex</name>
    <name type="common">Water flea</name>
    <dbReference type="NCBI Taxonomy" id="6669"/>
    <lineage>
        <taxon>Eukaryota</taxon>
        <taxon>Metazoa</taxon>
        <taxon>Ecdysozoa</taxon>
        <taxon>Arthropoda</taxon>
        <taxon>Crustacea</taxon>
        <taxon>Branchiopoda</taxon>
        <taxon>Diplostraca</taxon>
        <taxon>Cladocera</taxon>
        <taxon>Anomopoda</taxon>
        <taxon>Daphniidae</taxon>
        <taxon>Daphnia</taxon>
    </lineage>
</organism>
<reference evidence="1 2" key="1">
    <citation type="journal article" date="2011" name="Science">
        <title>The ecoresponsive genome of Daphnia pulex.</title>
        <authorList>
            <person name="Colbourne J.K."/>
            <person name="Pfrender M.E."/>
            <person name="Gilbert D."/>
            <person name="Thomas W.K."/>
            <person name="Tucker A."/>
            <person name="Oakley T.H."/>
            <person name="Tokishita S."/>
            <person name="Aerts A."/>
            <person name="Arnold G.J."/>
            <person name="Basu M.K."/>
            <person name="Bauer D.J."/>
            <person name="Caceres C.E."/>
            <person name="Carmel L."/>
            <person name="Casola C."/>
            <person name="Choi J.H."/>
            <person name="Detter J.C."/>
            <person name="Dong Q."/>
            <person name="Dusheyko S."/>
            <person name="Eads B.D."/>
            <person name="Frohlich T."/>
            <person name="Geiler-Samerotte K.A."/>
            <person name="Gerlach D."/>
            <person name="Hatcher P."/>
            <person name="Jogdeo S."/>
            <person name="Krijgsveld J."/>
            <person name="Kriventseva E.V."/>
            <person name="Kultz D."/>
            <person name="Laforsch C."/>
            <person name="Lindquist E."/>
            <person name="Lopez J."/>
            <person name="Manak J.R."/>
            <person name="Muller J."/>
            <person name="Pangilinan J."/>
            <person name="Patwardhan R.P."/>
            <person name="Pitluck S."/>
            <person name="Pritham E.J."/>
            <person name="Rechtsteiner A."/>
            <person name="Rho M."/>
            <person name="Rogozin I.B."/>
            <person name="Sakarya O."/>
            <person name="Salamov A."/>
            <person name="Schaack S."/>
            <person name="Shapiro H."/>
            <person name="Shiga Y."/>
            <person name="Skalitzky C."/>
            <person name="Smith Z."/>
            <person name="Souvorov A."/>
            <person name="Sung W."/>
            <person name="Tang Z."/>
            <person name="Tsuchiya D."/>
            <person name="Tu H."/>
            <person name="Vos H."/>
            <person name="Wang M."/>
            <person name="Wolf Y.I."/>
            <person name="Yamagata H."/>
            <person name="Yamada T."/>
            <person name="Ye Y."/>
            <person name="Shaw J.R."/>
            <person name="Andrews J."/>
            <person name="Crease T.J."/>
            <person name="Tang H."/>
            <person name="Lucas S.M."/>
            <person name="Robertson H.M."/>
            <person name="Bork P."/>
            <person name="Koonin E.V."/>
            <person name="Zdobnov E.M."/>
            <person name="Grigoriev I.V."/>
            <person name="Lynch M."/>
            <person name="Boore J.L."/>
        </authorList>
    </citation>
    <scope>NUCLEOTIDE SEQUENCE [LARGE SCALE GENOMIC DNA]</scope>
</reference>
<dbReference type="Proteomes" id="UP000000305">
    <property type="component" value="Unassembled WGS sequence"/>
</dbReference>
<evidence type="ECO:0000313" key="1">
    <source>
        <dbReference type="EMBL" id="EFX60438.1"/>
    </source>
</evidence>
<dbReference type="KEGG" id="dpx:DAPPUDRAFT_124189"/>
<name>E9I6E2_DAPPU</name>
<keyword evidence="2" id="KW-1185">Reference proteome</keyword>
<gene>
    <name evidence="1" type="ORF">DAPPUDRAFT_124189</name>
</gene>
<dbReference type="EMBL" id="GL736396">
    <property type="protein sequence ID" value="EFX60438.1"/>
    <property type="molecule type" value="Genomic_DNA"/>
</dbReference>
<dbReference type="InParanoid" id="E9I6E2"/>